<reference evidence="1" key="1">
    <citation type="submission" date="2024-06" db="EMBL/GenBank/DDBJ databases">
        <authorList>
            <person name="Lu L."/>
            <person name="Wei N."/>
            <person name="Zhang R."/>
        </authorList>
    </citation>
    <scope>NUCLEOTIDE SEQUENCE</scope>
</reference>
<sequence>MANTLGNYNPEFYAQEALIQLYKALGMAGRVHRGAEQERNGAGNQKGDTINLKRPTKFTAQEHVAGTGSSAQDVVGENVAVVLNNHQEVKYKLTDRELAYTTEQIITDHITPAAYALADKIDQDLHALGSKVGPKAFVSGSANSTFITGPRKVLRNNEVPMDAGMIHYLVDSGIEAAFLDLGIFHEARITGEGNNGQALMNGSLGQRFGVEVFATQNADVDVAALSSTATASAASGDPVGAVNNASGYEANTSTIAVDGFTGAETVQIGDTFTVAGDPTVYTLTAATTFSTGAGNLTFYPALRRNTADNAVVTFNLLDSIEESAHVRNLMFHKNAFALAFAPLPMTGDGRGAEMATVTDEITGLSVRARMWYDGDTASNFVALDALYGTQVLDPMLATQVKRASSVYPS</sequence>
<keyword evidence="1" id="KW-0946">Virion</keyword>
<proteinExistence type="predicted"/>
<dbReference type="EMBL" id="PP882867">
    <property type="protein sequence ID" value="XBW75407.1"/>
    <property type="molecule type" value="Genomic_DNA"/>
</dbReference>
<gene>
    <name evidence="1" type="ORF">vBDshSR26L_92</name>
</gene>
<accession>A0AAU7VG11</accession>
<keyword evidence="1" id="KW-0167">Capsid protein</keyword>
<dbReference type="GO" id="GO:0019028">
    <property type="term" value="C:viral capsid"/>
    <property type="evidence" value="ECO:0007669"/>
    <property type="project" value="UniProtKB-KW"/>
</dbReference>
<protein>
    <submittedName>
        <fullName evidence="1">Coat protein</fullName>
    </submittedName>
</protein>
<evidence type="ECO:0000313" key="1">
    <source>
        <dbReference type="EMBL" id="XBW75407.1"/>
    </source>
</evidence>
<name>A0AAU7VG11_9CAUD</name>
<organism evidence="1">
    <name type="scientific">Dinoroseobacter phage vB_DshS_R26L</name>
    <dbReference type="NCBI Taxonomy" id="3161158"/>
    <lineage>
        <taxon>Viruses</taxon>
        <taxon>Duplodnaviria</taxon>
        <taxon>Heunggongvirae</taxon>
        <taxon>Uroviricota</taxon>
        <taxon>Caudoviricetes</taxon>
        <taxon>Nanhaivirus</taxon>
    </lineage>
</organism>